<dbReference type="EMBL" id="JAKKPZ010001031">
    <property type="protein sequence ID" value="KAI1690967.1"/>
    <property type="molecule type" value="Genomic_DNA"/>
</dbReference>
<feature type="region of interest" description="Disordered" evidence="1">
    <location>
        <begin position="46"/>
        <end position="112"/>
    </location>
</feature>
<organism evidence="2 3">
    <name type="scientific">Ditylenchus destructor</name>
    <dbReference type="NCBI Taxonomy" id="166010"/>
    <lineage>
        <taxon>Eukaryota</taxon>
        <taxon>Metazoa</taxon>
        <taxon>Ecdysozoa</taxon>
        <taxon>Nematoda</taxon>
        <taxon>Chromadorea</taxon>
        <taxon>Rhabditida</taxon>
        <taxon>Tylenchina</taxon>
        <taxon>Tylenchomorpha</taxon>
        <taxon>Sphaerularioidea</taxon>
        <taxon>Anguinidae</taxon>
        <taxon>Anguininae</taxon>
        <taxon>Ditylenchus</taxon>
    </lineage>
</organism>
<gene>
    <name evidence="2" type="ORF">DdX_22192</name>
</gene>
<keyword evidence="3" id="KW-1185">Reference proteome</keyword>
<evidence type="ECO:0000313" key="2">
    <source>
        <dbReference type="EMBL" id="KAI1690967.1"/>
    </source>
</evidence>
<comment type="caution">
    <text evidence="2">The sequence shown here is derived from an EMBL/GenBank/DDBJ whole genome shotgun (WGS) entry which is preliminary data.</text>
</comment>
<dbReference type="Proteomes" id="UP001201812">
    <property type="component" value="Unassembled WGS sequence"/>
</dbReference>
<sequence>MFSRNSAQRLFCKASSSNGSGIIRECNALIQNAGLAERKQWLTLSPAGPPQESWTGVRTPAPRISGLTEEGRIGPKNVEVGAAEGRDGRPHPNAGLTLSQEREDGSCPEGAG</sequence>
<accession>A0AAD4MDX7</accession>
<evidence type="ECO:0000313" key="3">
    <source>
        <dbReference type="Proteomes" id="UP001201812"/>
    </source>
</evidence>
<reference evidence="2" key="1">
    <citation type="submission" date="2022-01" db="EMBL/GenBank/DDBJ databases">
        <title>Genome Sequence Resource for Two Populations of Ditylenchus destructor, the Migratory Endoparasitic Phytonematode.</title>
        <authorList>
            <person name="Zhang H."/>
            <person name="Lin R."/>
            <person name="Xie B."/>
        </authorList>
    </citation>
    <scope>NUCLEOTIDE SEQUENCE</scope>
    <source>
        <strain evidence="2">BazhouSP</strain>
    </source>
</reference>
<protein>
    <submittedName>
        <fullName evidence="2">Uncharacterized protein</fullName>
    </submittedName>
</protein>
<name>A0AAD4MDX7_9BILA</name>
<evidence type="ECO:0000256" key="1">
    <source>
        <dbReference type="SAM" id="MobiDB-lite"/>
    </source>
</evidence>
<proteinExistence type="predicted"/>
<dbReference type="AlphaFoldDB" id="A0AAD4MDX7"/>